<dbReference type="AlphaFoldDB" id="A0A7J6LX17"/>
<dbReference type="InterPro" id="IPR001900">
    <property type="entry name" value="RNase_II/R"/>
</dbReference>
<dbReference type="GO" id="GO:0003723">
    <property type="term" value="F:RNA binding"/>
    <property type="evidence" value="ECO:0007669"/>
    <property type="project" value="InterPro"/>
</dbReference>
<proteinExistence type="predicted"/>
<dbReference type="InterPro" id="IPR012340">
    <property type="entry name" value="NA-bd_OB-fold"/>
</dbReference>
<dbReference type="Pfam" id="PF17849">
    <property type="entry name" value="OB_Dis3"/>
    <property type="match status" value="1"/>
</dbReference>
<evidence type="ECO:0000259" key="2">
    <source>
        <dbReference type="SMART" id="SM00955"/>
    </source>
</evidence>
<organism evidence="3 4">
    <name type="scientific">Perkinsus olseni</name>
    <name type="common">Perkinsus atlanticus</name>
    <dbReference type="NCBI Taxonomy" id="32597"/>
    <lineage>
        <taxon>Eukaryota</taxon>
        <taxon>Sar</taxon>
        <taxon>Alveolata</taxon>
        <taxon>Perkinsozoa</taxon>
        <taxon>Perkinsea</taxon>
        <taxon>Perkinsida</taxon>
        <taxon>Perkinsidae</taxon>
        <taxon>Perkinsus</taxon>
    </lineage>
</organism>
<protein>
    <submittedName>
        <fullName evidence="3">DIS3 mitotic control</fullName>
    </submittedName>
</protein>
<dbReference type="GO" id="GO:0000932">
    <property type="term" value="C:P-body"/>
    <property type="evidence" value="ECO:0007669"/>
    <property type="project" value="TreeGrafter"/>
</dbReference>
<sequence>MLQRGHSASKAAGEMLGNSALILPKSSVYLNGSLIHRPVFVRTLSTQPAIADSPSPGKIATTFEPWWSGEEIAAGIEAGTVRYGRLHVPAFETGQASVELDADDDGRRVRVKVPGFMARNRAVHGDRVAVRLMWKAYKRDDSGSDGTGEDEASVGRVEDARARVVAVVRRSEVPVVGVARPGETKIQPRDQRLPAMDLIHPFSQVEEGAHLVACEIVDWDETSVNPKCKMVYHLGPVGSGVAEHRAIMERYGLTSQEYSEDIEGALRERLPSSEAVVEEVRRGNGPRRWDLRKSHRVISIDPPTARDLDDALSVEVKPDGRLRIGVHVADVSHFVPAHSHLDKEAARRSTTVYMPHKTYPMLPRHLSENLCSLLPGEDRLAFSVFFTLDSATGSLCGDDPVAFGKSIIRSSARLSYDEVDAAMARGPSEVSQIDPKVMADVELLWDVAAKRSISRTDDTVRVGSSKMRFEFASADSFSPTKCWSESPSDSPAPNSHSLIEEFMVLANRLVAERLVEGIDMNCKSPPPILRQHPNTEAQVVETILPILQRGCPDHDWTSERWHGRRLAALLEEARKILPDPCFKALSFEAMVAFQMAQYVVVTDPEEDDTAHWALGLGRYMHFTSPIRRYADVLVHRLLTDLVCEGASVYKHSVDELIGATARCNQIRKGSLEADRECAYYFFSDYVRANYSENGMNLNDLVVTKIFPGKEIAKGKFTKDAIEVFVPLVGYSKSVSLEQIGVEKTEKITQDSVTFLREGRVVEWKTLSVVSMNVVCPSGDDSVLKHWTLRLPAASSAEKSSECAEEGVSKSIQRPSECGGNRNSSEEGKHKGIQKLSKGGKKGAPQNVRESSECREEVSKSIPKPAGGGKKSGGIRKSSECASTVPPPPPPPPSSPPVNGSIRPVLPLLPHGPAFAVLRTRLERSVRESNPGASIAARNLKSAARIEFNVGIGRAIGAHGKTSEPLEHRNLGAGL</sequence>
<dbReference type="SUPFAM" id="SSF50249">
    <property type="entry name" value="Nucleic acid-binding proteins"/>
    <property type="match status" value="2"/>
</dbReference>
<dbReference type="Gene3D" id="2.40.50.690">
    <property type="match status" value="1"/>
</dbReference>
<feature type="region of interest" description="Disordered" evidence="1">
    <location>
        <begin position="794"/>
        <end position="904"/>
    </location>
</feature>
<feature type="compositionally biased region" description="Basic and acidic residues" evidence="1">
    <location>
        <begin position="849"/>
        <end position="858"/>
    </location>
</feature>
<evidence type="ECO:0000313" key="4">
    <source>
        <dbReference type="Proteomes" id="UP000570595"/>
    </source>
</evidence>
<dbReference type="Proteomes" id="UP000570595">
    <property type="component" value="Unassembled WGS sequence"/>
</dbReference>
<feature type="domain" description="RNB" evidence="2">
    <location>
        <begin position="288"/>
        <end position="644"/>
    </location>
</feature>
<accession>A0A7J6LX17</accession>
<dbReference type="OrthoDB" id="444467at2759"/>
<dbReference type="EMBL" id="JABAHT010000132">
    <property type="protein sequence ID" value="KAF4663848.1"/>
    <property type="molecule type" value="Genomic_DNA"/>
</dbReference>
<dbReference type="GO" id="GO:0006402">
    <property type="term" value="P:mRNA catabolic process"/>
    <property type="evidence" value="ECO:0007669"/>
    <property type="project" value="TreeGrafter"/>
</dbReference>
<feature type="compositionally biased region" description="Pro residues" evidence="1">
    <location>
        <begin position="884"/>
        <end position="895"/>
    </location>
</feature>
<dbReference type="InterPro" id="IPR050180">
    <property type="entry name" value="RNR_Ribonuclease"/>
</dbReference>
<dbReference type="InterPro" id="IPR041505">
    <property type="entry name" value="Dis3_CSD2"/>
</dbReference>
<reference evidence="3 4" key="1">
    <citation type="submission" date="2020-04" db="EMBL/GenBank/DDBJ databases">
        <title>Perkinsus olseni comparative genomics.</title>
        <authorList>
            <person name="Bogema D.R."/>
        </authorList>
    </citation>
    <scope>NUCLEOTIDE SEQUENCE [LARGE SCALE GENOMIC DNA]</scope>
    <source>
        <strain evidence="3">ATCC PRA-179</strain>
    </source>
</reference>
<comment type="caution">
    <text evidence="3">The sequence shown here is derived from an EMBL/GenBank/DDBJ whole genome shotgun (WGS) entry which is preliminary data.</text>
</comment>
<dbReference type="PANTHER" id="PTHR23355">
    <property type="entry name" value="RIBONUCLEASE"/>
    <property type="match status" value="1"/>
</dbReference>
<evidence type="ECO:0000256" key="1">
    <source>
        <dbReference type="SAM" id="MobiDB-lite"/>
    </source>
</evidence>
<evidence type="ECO:0000313" key="3">
    <source>
        <dbReference type="EMBL" id="KAF4663848.1"/>
    </source>
</evidence>
<name>A0A7J6LX17_PEROL</name>
<gene>
    <name evidence="3" type="primary">HELZ2_2</name>
    <name evidence="3" type="ORF">FOZ61_001332</name>
</gene>
<dbReference type="PANTHER" id="PTHR23355:SF9">
    <property type="entry name" value="DIS3-LIKE EXONUCLEASE 2"/>
    <property type="match status" value="1"/>
</dbReference>
<dbReference type="GO" id="GO:0000175">
    <property type="term" value="F:3'-5'-RNA exonuclease activity"/>
    <property type="evidence" value="ECO:0007669"/>
    <property type="project" value="TreeGrafter"/>
</dbReference>
<dbReference type="Pfam" id="PF00773">
    <property type="entry name" value="RNB"/>
    <property type="match status" value="1"/>
</dbReference>
<dbReference type="SMART" id="SM00955">
    <property type="entry name" value="RNB"/>
    <property type="match status" value="1"/>
</dbReference>